<protein>
    <submittedName>
        <fullName evidence="2">Uncharacterized protein</fullName>
    </submittedName>
</protein>
<reference evidence="2" key="2">
    <citation type="journal article" date="2015" name="Fish Shellfish Immunol.">
        <title>Early steps in the European eel (Anguilla anguilla)-Vibrio vulnificus interaction in the gills: Role of the RtxA13 toxin.</title>
        <authorList>
            <person name="Callol A."/>
            <person name="Pajuelo D."/>
            <person name="Ebbesson L."/>
            <person name="Teles M."/>
            <person name="MacKenzie S."/>
            <person name="Amaro C."/>
        </authorList>
    </citation>
    <scope>NUCLEOTIDE SEQUENCE</scope>
</reference>
<dbReference type="AlphaFoldDB" id="A0A0E9XQ37"/>
<organism evidence="2">
    <name type="scientific">Anguilla anguilla</name>
    <name type="common">European freshwater eel</name>
    <name type="synonym">Muraena anguilla</name>
    <dbReference type="NCBI Taxonomy" id="7936"/>
    <lineage>
        <taxon>Eukaryota</taxon>
        <taxon>Metazoa</taxon>
        <taxon>Chordata</taxon>
        <taxon>Craniata</taxon>
        <taxon>Vertebrata</taxon>
        <taxon>Euteleostomi</taxon>
        <taxon>Actinopterygii</taxon>
        <taxon>Neopterygii</taxon>
        <taxon>Teleostei</taxon>
        <taxon>Anguilliformes</taxon>
        <taxon>Anguillidae</taxon>
        <taxon>Anguilla</taxon>
    </lineage>
</organism>
<sequence length="26" mass="2768">MMAQRSARGQESCLVPSSSSSLRSVL</sequence>
<evidence type="ECO:0000256" key="1">
    <source>
        <dbReference type="SAM" id="MobiDB-lite"/>
    </source>
</evidence>
<name>A0A0E9XQ37_ANGAN</name>
<feature type="compositionally biased region" description="Low complexity" evidence="1">
    <location>
        <begin position="12"/>
        <end position="26"/>
    </location>
</feature>
<reference evidence="2" key="1">
    <citation type="submission" date="2014-11" db="EMBL/GenBank/DDBJ databases">
        <authorList>
            <person name="Amaro Gonzalez C."/>
        </authorList>
    </citation>
    <scope>NUCLEOTIDE SEQUENCE</scope>
</reference>
<dbReference type="EMBL" id="GBXM01004612">
    <property type="protein sequence ID" value="JAI03966.1"/>
    <property type="molecule type" value="Transcribed_RNA"/>
</dbReference>
<accession>A0A0E9XQ37</accession>
<feature type="region of interest" description="Disordered" evidence="1">
    <location>
        <begin position="1"/>
        <end position="26"/>
    </location>
</feature>
<evidence type="ECO:0000313" key="2">
    <source>
        <dbReference type="EMBL" id="JAI03966.1"/>
    </source>
</evidence>
<proteinExistence type="predicted"/>